<sequence>MSHAPPPQFSRRVYQRRPSLDSMPVVLQGVYCGLDAELDPIDPRIVNWAVCTHDGSFYLDFHEGTINLKESDGTGKSPAEHYSEHVMTVLRRYARERGYKILALSAGITSAANSNQQSADATLAQTHQSILMKAWFDMDCIPFEVTTEGDSIQEKAASGVRKIVDWLSPQTPGNVPRISVSLHHEVEVDVGGHIRISDLPHYEQITEQPYWAALTELATECRERGLTLSYFNSTPQGGGVALMRHATIRLLHLLGVDAHWYVAKPNPLVFQITKSKFHNVLQGVAKPGVCLTDEDKQNYIEWCDMNFDRYWMSAKGPIRNSDVIIMDDPQLAGIIPKIKEANPNCKVIYRSHIEIRSDLVAQEGSPQHVTWQFLWRFIQYADLFISHPVSGFIPPWVERRKVALMPASTDPLDGLNKHLNLINQNYYHTIFNRICNDQLSPALSQVRPYIIQIARFDPSKGIPDCLEAFRLLRKRLASTSGLNQPLPQLVICGHGSVDDPDGAAVYQDTIRILSQPEYEDIGDDICVARIPPCDQLLNALLSGCYCALQLSHREGFEVKVTEALAKGKPVVAYKTGGIPLQIKDGKTGFLLPCGDVGAVADVLFNLITDRDLYTRIHTNAKNDTVKRQEYYTPFQTANWLYLATRLARKNREKSRSMKVTDENRVIGRDWDARYVKEFWFDELQVHVEDKL</sequence>
<keyword evidence="5" id="KW-0808">Transferase</keyword>
<dbReference type="GO" id="GO:0006006">
    <property type="term" value="P:glucose metabolic process"/>
    <property type="evidence" value="ECO:0007669"/>
    <property type="project" value="UniProtKB-KW"/>
</dbReference>
<dbReference type="Pfam" id="PF00534">
    <property type="entry name" value="Glycos_transf_1"/>
    <property type="match status" value="1"/>
</dbReference>
<keyword evidence="6" id="KW-0119">Carbohydrate metabolism</keyword>
<name>A0A9W8A9U9_9FUNG</name>
<feature type="domain" description="Trehalose synthase N-terminal" evidence="8">
    <location>
        <begin position="231"/>
        <end position="388"/>
    </location>
</feature>
<evidence type="ECO:0008006" key="11">
    <source>
        <dbReference type="Google" id="ProtNLM"/>
    </source>
</evidence>
<comment type="similarity">
    <text evidence="1">Belongs to the glycosyltransferase group 1 family. Glycosyltransferase 4 subfamily.</text>
</comment>
<dbReference type="PANTHER" id="PTHR47779:SF1">
    <property type="entry name" value="SYNTHASE (CCG-9), PUTATIVE (AFU_ORTHOLOGUE AFUA_3G12100)-RELATED"/>
    <property type="match status" value="1"/>
</dbReference>
<dbReference type="Proteomes" id="UP001150569">
    <property type="component" value="Unassembled WGS sequence"/>
</dbReference>
<evidence type="ECO:0000256" key="4">
    <source>
        <dbReference type="ARBA" id="ARBA00022676"/>
    </source>
</evidence>
<evidence type="ECO:0000259" key="7">
    <source>
        <dbReference type="Pfam" id="PF00534"/>
    </source>
</evidence>
<evidence type="ECO:0000256" key="6">
    <source>
        <dbReference type="ARBA" id="ARBA00023277"/>
    </source>
</evidence>
<dbReference type="SUPFAM" id="SSF53756">
    <property type="entry name" value="UDP-Glycosyltransferase/glycogen phosphorylase"/>
    <property type="match status" value="1"/>
</dbReference>
<dbReference type="InterPro" id="IPR052078">
    <property type="entry name" value="Trehalose_Metab_GTase"/>
</dbReference>
<evidence type="ECO:0000313" key="10">
    <source>
        <dbReference type="Proteomes" id="UP001150569"/>
    </source>
</evidence>
<evidence type="ECO:0000313" key="9">
    <source>
        <dbReference type="EMBL" id="KAJ1927025.1"/>
    </source>
</evidence>
<dbReference type="GO" id="GO:0016757">
    <property type="term" value="F:glycosyltransferase activity"/>
    <property type="evidence" value="ECO:0007669"/>
    <property type="project" value="UniProtKB-KW"/>
</dbReference>
<gene>
    <name evidence="9" type="ORF">IWQ60_003280</name>
</gene>
<protein>
    <recommendedName>
        <fullName evidence="11">Glycosyl transferase family 1 domain-containing protein</fullName>
    </recommendedName>
</protein>
<evidence type="ECO:0000256" key="3">
    <source>
        <dbReference type="ARBA" id="ARBA00022526"/>
    </source>
</evidence>
<proteinExistence type="inferred from homology"/>
<evidence type="ECO:0000256" key="1">
    <source>
        <dbReference type="ARBA" id="ARBA00009481"/>
    </source>
</evidence>
<feature type="domain" description="Glycosyl transferase family 1" evidence="7">
    <location>
        <begin position="447"/>
        <end position="622"/>
    </location>
</feature>
<dbReference type="InterPro" id="IPR001296">
    <property type="entry name" value="Glyco_trans_1"/>
</dbReference>
<keyword evidence="3" id="KW-0313">Glucose metabolism</keyword>
<dbReference type="InterPro" id="IPR049438">
    <property type="entry name" value="TreT_GT1"/>
</dbReference>
<evidence type="ECO:0000256" key="2">
    <source>
        <dbReference type="ARBA" id="ARBA00011738"/>
    </source>
</evidence>
<evidence type="ECO:0000259" key="8">
    <source>
        <dbReference type="Pfam" id="PF21269"/>
    </source>
</evidence>
<dbReference type="PANTHER" id="PTHR47779">
    <property type="entry name" value="SYNTHASE (CCG-9), PUTATIVE (AFU_ORTHOLOGUE AFUA_3G12100)-RELATED"/>
    <property type="match status" value="1"/>
</dbReference>
<comment type="subunit">
    <text evidence="2">Homodimer.</text>
</comment>
<organism evidence="9 10">
    <name type="scientific">Tieghemiomyces parasiticus</name>
    <dbReference type="NCBI Taxonomy" id="78921"/>
    <lineage>
        <taxon>Eukaryota</taxon>
        <taxon>Fungi</taxon>
        <taxon>Fungi incertae sedis</taxon>
        <taxon>Zoopagomycota</taxon>
        <taxon>Kickxellomycotina</taxon>
        <taxon>Dimargaritomycetes</taxon>
        <taxon>Dimargaritales</taxon>
        <taxon>Dimargaritaceae</taxon>
        <taxon>Tieghemiomyces</taxon>
    </lineage>
</organism>
<comment type="caution">
    <text evidence="9">The sequence shown here is derived from an EMBL/GenBank/DDBJ whole genome shotgun (WGS) entry which is preliminary data.</text>
</comment>
<dbReference type="Pfam" id="PF21269">
    <property type="entry name" value="TreT_GT1"/>
    <property type="match status" value="1"/>
</dbReference>
<reference evidence="9" key="1">
    <citation type="submission" date="2022-07" db="EMBL/GenBank/DDBJ databases">
        <title>Phylogenomic reconstructions and comparative analyses of Kickxellomycotina fungi.</title>
        <authorList>
            <person name="Reynolds N.K."/>
            <person name="Stajich J.E."/>
            <person name="Barry K."/>
            <person name="Grigoriev I.V."/>
            <person name="Crous P."/>
            <person name="Smith M.E."/>
        </authorList>
    </citation>
    <scope>NUCLEOTIDE SEQUENCE</scope>
    <source>
        <strain evidence="9">RSA 861</strain>
    </source>
</reference>
<evidence type="ECO:0000256" key="5">
    <source>
        <dbReference type="ARBA" id="ARBA00022679"/>
    </source>
</evidence>
<dbReference type="OrthoDB" id="937291at2759"/>
<dbReference type="AlphaFoldDB" id="A0A9W8A9U9"/>
<keyword evidence="10" id="KW-1185">Reference proteome</keyword>
<dbReference type="EMBL" id="JANBPT010000138">
    <property type="protein sequence ID" value="KAJ1927025.1"/>
    <property type="molecule type" value="Genomic_DNA"/>
</dbReference>
<keyword evidence="4" id="KW-0328">Glycosyltransferase</keyword>
<dbReference type="Gene3D" id="3.40.50.2000">
    <property type="entry name" value="Glycogen Phosphorylase B"/>
    <property type="match status" value="2"/>
</dbReference>
<accession>A0A9W8A9U9</accession>